<evidence type="ECO:0000259" key="1">
    <source>
        <dbReference type="SMART" id="SM00347"/>
    </source>
</evidence>
<dbReference type="GO" id="GO:0003700">
    <property type="term" value="F:DNA-binding transcription factor activity"/>
    <property type="evidence" value="ECO:0007669"/>
    <property type="project" value="InterPro"/>
</dbReference>
<dbReference type="InterPro" id="IPR039422">
    <property type="entry name" value="MarR/SlyA-like"/>
</dbReference>
<dbReference type="InterPro" id="IPR036390">
    <property type="entry name" value="WH_DNA-bd_sf"/>
</dbReference>
<proteinExistence type="predicted"/>
<keyword evidence="3" id="KW-1185">Reference proteome</keyword>
<dbReference type="EMBL" id="CP025198">
    <property type="protein sequence ID" value="AXE38327.1"/>
    <property type="molecule type" value="Genomic_DNA"/>
</dbReference>
<dbReference type="AlphaFoldDB" id="A0A344USS9"/>
<sequence>MPGRTPEGDALTGLVLPAFELNGEFLSAAAMISAPHELTPARWQVLGAVLETPLPVAEIARRIGLGLTRQSVQRVANDVVARGWADWKVNPHHRRAKLLVPTQEGRRAVTAMAHEQHAWADRVGGAVGLENLRTLRTLIARVIDVSRQYREGSRRSEDR</sequence>
<evidence type="ECO:0000313" key="2">
    <source>
        <dbReference type="EMBL" id="AXE38327.1"/>
    </source>
</evidence>
<dbReference type="Proteomes" id="UP000251995">
    <property type="component" value="Chromosome"/>
</dbReference>
<dbReference type="RefSeq" id="WP_114044351.1">
    <property type="nucleotide sequence ID" value="NZ_CP025198.1"/>
</dbReference>
<dbReference type="Pfam" id="PF12802">
    <property type="entry name" value="MarR_2"/>
    <property type="match status" value="1"/>
</dbReference>
<evidence type="ECO:0000313" key="3">
    <source>
        <dbReference type="Proteomes" id="UP000251995"/>
    </source>
</evidence>
<protein>
    <recommendedName>
        <fullName evidence="1">HTH marR-type domain-containing protein</fullName>
    </recommendedName>
</protein>
<dbReference type="GO" id="GO:0006950">
    <property type="term" value="P:response to stress"/>
    <property type="evidence" value="ECO:0007669"/>
    <property type="project" value="TreeGrafter"/>
</dbReference>
<gene>
    <name evidence="2" type="ORF">JS278_01147</name>
</gene>
<dbReference type="PANTHER" id="PTHR33164">
    <property type="entry name" value="TRANSCRIPTIONAL REGULATOR, MARR FAMILY"/>
    <property type="match status" value="1"/>
</dbReference>
<dbReference type="InterPro" id="IPR036388">
    <property type="entry name" value="WH-like_DNA-bd_sf"/>
</dbReference>
<dbReference type="SUPFAM" id="SSF46785">
    <property type="entry name" value="Winged helix' DNA-binding domain"/>
    <property type="match status" value="1"/>
</dbReference>
<dbReference type="PANTHER" id="PTHR33164:SF43">
    <property type="entry name" value="HTH-TYPE TRANSCRIPTIONAL REPRESSOR YETL"/>
    <property type="match status" value="1"/>
</dbReference>
<dbReference type="SMART" id="SM00347">
    <property type="entry name" value="HTH_MARR"/>
    <property type="match status" value="1"/>
</dbReference>
<name>A0A344USS9_9ACTN</name>
<accession>A0A344USS9</accession>
<dbReference type="OrthoDB" id="5511415at2"/>
<reference evidence="2 3" key="1">
    <citation type="submission" date="2017-12" db="EMBL/GenBank/DDBJ databases">
        <title>The whole genome sequence of the Acidipropionibacterium virtanenii sp. nov. type strain JS278.</title>
        <authorList>
            <person name="Laine P."/>
            <person name="Deptula P."/>
            <person name="Varmanen P."/>
            <person name="Auvinen P."/>
        </authorList>
    </citation>
    <scope>NUCLEOTIDE SEQUENCE [LARGE SCALE GENOMIC DNA]</scope>
    <source>
        <strain evidence="2 3">JS278</strain>
    </source>
</reference>
<organism evidence="2 3">
    <name type="scientific">Acidipropionibacterium virtanenii</name>
    <dbReference type="NCBI Taxonomy" id="2057246"/>
    <lineage>
        <taxon>Bacteria</taxon>
        <taxon>Bacillati</taxon>
        <taxon>Actinomycetota</taxon>
        <taxon>Actinomycetes</taxon>
        <taxon>Propionibacteriales</taxon>
        <taxon>Propionibacteriaceae</taxon>
        <taxon>Acidipropionibacterium</taxon>
    </lineage>
</organism>
<dbReference type="InterPro" id="IPR000835">
    <property type="entry name" value="HTH_MarR-typ"/>
</dbReference>
<dbReference type="Gene3D" id="1.10.10.10">
    <property type="entry name" value="Winged helix-like DNA-binding domain superfamily/Winged helix DNA-binding domain"/>
    <property type="match status" value="1"/>
</dbReference>
<feature type="domain" description="HTH marR-type" evidence="1">
    <location>
        <begin position="31"/>
        <end position="132"/>
    </location>
</feature>
<dbReference type="KEGG" id="acij:JS278_01147"/>